<feature type="binding site" evidence="21">
    <location>
        <position position="337"/>
    </location>
    <ligand>
        <name>Mg(2+)</name>
        <dbReference type="ChEBI" id="CHEBI:18420"/>
    </ligand>
</feature>
<feature type="binding site" evidence="20">
    <location>
        <position position="717"/>
    </location>
    <ligand>
        <name>ATP</name>
        <dbReference type="ChEBI" id="CHEBI:30616"/>
    </ligand>
</feature>
<dbReference type="NCBIfam" id="TIGR01494">
    <property type="entry name" value="ATPase_P-type"/>
    <property type="match status" value="1"/>
</dbReference>
<dbReference type="InterPro" id="IPR023298">
    <property type="entry name" value="ATPase_P-typ_TM_dom_sf"/>
</dbReference>
<evidence type="ECO:0000256" key="1">
    <source>
        <dbReference type="ARBA" id="ARBA00001946"/>
    </source>
</evidence>
<feature type="binding site" evidence="20">
    <location>
        <position position="420"/>
    </location>
    <ligand>
        <name>ATP</name>
        <dbReference type="ChEBI" id="CHEBI:30616"/>
    </ligand>
</feature>
<dbReference type="AlphaFoldDB" id="A0AAY4AKU3"/>
<evidence type="ECO:0000259" key="24">
    <source>
        <dbReference type="Pfam" id="PF16212"/>
    </source>
</evidence>
<proteinExistence type="inferred from homology"/>
<evidence type="ECO:0000256" key="5">
    <source>
        <dbReference type="ARBA" id="ARBA00008109"/>
    </source>
</evidence>
<dbReference type="Pfam" id="PF16212">
    <property type="entry name" value="PhoLip_ATPase_C"/>
    <property type="match status" value="1"/>
</dbReference>
<feature type="binding site" evidence="20">
    <location>
        <position position="335"/>
    </location>
    <ligand>
        <name>ATP</name>
        <dbReference type="ChEBI" id="CHEBI:30616"/>
    </ligand>
</feature>
<dbReference type="GO" id="GO:0000287">
    <property type="term" value="F:magnesium ion binding"/>
    <property type="evidence" value="ECO:0007669"/>
    <property type="project" value="UniProtKB-UniRule"/>
</dbReference>
<feature type="transmembrane region" description="Helical" evidence="22">
    <location>
        <begin position="921"/>
        <end position="941"/>
    </location>
</feature>
<feature type="binding site" evidence="20">
    <location>
        <position position="598"/>
    </location>
    <ligand>
        <name>ATP</name>
        <dbReference type="ChEBI" id="CHEBI:30616"/>
    </ligand>
</feature>
<dbReference type="GO" id="GO:0016887">
    <property type="term" value="F:ATP hydrolysis activity"/>
    <property type="evidence" value="ECO:0007669"/>
    <property type="project" value="InterPro"/>
</dbReference>
<keyword evidence="26" id="KW-1185">Reference proteome</keyword>
<evidence type="ECO:0000256" key="21">
    <source>
        <dbReference type="PIRSR" id="PIRSR606539-3"/>
    </source>
</evidence>
<evidence type="ECO:0000256" key="17">
    <source>
        <dbReference type="ARBA" id="ARBA00034036"/>
    </source>
</evidence>
<dbReference type="InterPro" id="IPR006539">
    <property type="entry name" value="P-type_ATPase_IV"/>
</dbReference>
<keyword evidence="10 20" id="KW-0547">Nucleotide-binding</keyword>
<dbReference type="GO" id="GO:0005524">
    <property type="term" value="F:ATP binding"/>
    <property type="evidence" value="ECO:0007669"/>
    <property type="project" value="UniProtKB-UniRule"/>
</dbReference>
<evidence type="ECO:0000256" key="19">
    <source>
        <dbReference type="PIRSR" id="PIRSR606539-1"/>
    </source>
</evidence>
<feature type="transmembrane region" description="Helical" evidence="22">
    <location>
        <begin position="890"/>
        <end position="909"/>
    </location>
</feature>
<evidence type="ECO:0000256" key="2">
    <source>
        <dbReference type="ARBA" id="ARBA00004141"/>
    </source>
</evidence>
<dbReference type="SFLD" id="SFLDS00003">
    <property type="entry name" value="Haloacid_Dehalogenase"/>
    <property type="match status" value="1"/>
</dbReference>
<feature type="domain" description="P-type ATPase N-terminal" evidence="23">
    <location>
        <begin position="23"/>
        <end position="81"/>
    </location>
</feature>
<dbReference type="SUPFAM" id="SSF56784">
    <property type="entry name" value="HAD-like"/>
    <property type="match status" value="1"/>
</dbReference>
<dbReference type="FunFam" id="3.40.1110.10:FF:000010">
    <property type="entry name" value="Phospholipid-transporting ATPase"/>
    <property type="match status" value="1"/>
</dbReference>
<evidence type="ECO:0000256" key="9">
    <source>
        <dbReference type="ARBA" id="ARBA00022723"/>
    </source>
</evidence>
<evidence type="ECO:0000256" key="11">
    <source>
        <dbReference type="ARBA" id="ARBA00022840"/>
    </source>
</evidence>
<dbReference type="GO" id="GO:0048666">
    <property type="term" value="P:neuron development"/>
    <property type="evidence" value="ECO:0007669"/>
    <property type="project" value="TreeGrafter"/>
</dbReference>
<evidence type="ECO:0000256" key="7">
    <source>
        <dbReference type="ARBA" id="ARBA00022553"/>
    </source>
</evidence>
<dbReference type="Proteomes" id="UP000694580">
    <property type="component" value="Chromosome 2"/>
</dbReference>
<dbReference type="InterPro" id="IPR023299">
    <property type="entry name" value="ATPase_P-typ_cyto_dom_N"/>
</dbReference>
<feature type="transmembrane region" description="Helical" evidence="22">
    <location>
        <begin position="852"/>
        <end position="870"/>
    </location>
</feature>
<evidence type="ECO:0000256" key="13">
    <source>
        <dbReference type="ARBA" id="ARBA00022967"/>
    </source>
</evidence>
<keyword evidence="9 21" id="KW-0479">Metal-binding</keyword>
<feature type="domain" description="P-type ATPase C-terminal" evidence="24">
    <location>
        <begin position="740"/>
        <end position="951"/>
    </location>
</feature>
<sequence length="1059" mass="118898">MSGTTSQADPVDATARTVLLNRPQNTKFCDNHVSTTKYGILTFLPRFLYEQIRRAANAFFLFIALMQQIPDVSPTGRYTTLVPLIFILTVAGIKEIIEDYVSEPQAMCYTETSNLDGETNLKIRQGLPLTAVVQSAEELMALSGRLECEGPNRHLYDFTGTLRLDNHNPVPLGPDQVLLRGAQLRNTQWVVGIIVYTGHDSKLMQNSTKAPLKRSNVERVTNVQILVLFCILLVMAMVSSVGAAIWNREHTQEKCWYLFHDISTNFGYNLLTFIILYNNLIPISLLVTLEVVKFTQALFINWDVEMYYPETDTPAMARTSNLNEELGQVKYLFSDKTGTLTCNVMHFKKCTIAGITYGHLPSSSHNSTEFDDPTLIQNIEKNHPTSPQICEFLTMMAVCHTVVPEREGDQIIYQASSPDEGALVKGAKNLGFVFAARTPHSVIIEARGKEKSFELLNVLEFSSNRKRMSVVVRTPDGKLRLYCKGADNVIFERLAESSQYKELTVAHLEQFATEGLRTLCFAFVDLEEGAYQEWLKEYNSVSTVLKDRAQKLEECYELLEKNLLLLGATAIEDRLQAGVPETIATLMRADIKIWVLTGDKQETAINIGYSCRLVSHGMSLIIVNEDSLDATRATLTAHCSSLGDSLRKENELALIIDGQTLKYALSFEVRQSFLDLALSCKAVICCRVSPLQKSEIVDMVKKHVKAITLAIGDGANDVGMIQTAHVGVGISGNEGMQATNSSDYSIAQFSYLEKLLLVHGAWSYNRVTKCILYCFYKNVVLYIIELWFAFVNGFSGQILFERWCIGLYNVIFTALPPFTLGIFDRPCSQQNMLRFPQLYRITQNADGFNTKVFWGHCINALIHSIILFWFPLKALEHDAPFDSGHSVDYLFVGNIVYTYVVVTVCLKAGMETTAWTRFSHLAVWGSMVLWMLFFTVYSAIWPSVPIAPDMLGQASPCHHHHHHHHHHHLSADVRNATQKRTVRKTLLEEVQELEARAVDPGAVFSLGVGSSAQNVTSVSRLLPLPTDGYAFSQEEHGVVSQSQVVRSYDTTRQRPNSWI</sequence>
<keyword evidence="14 22" id="KW-1133">Transmembrane helix</keyword>
<comment type="cofactor">
    <cofactor evidence="1 21">
        <name>Mg(2+)</name>
        <dbReference type="ChEBI" id="CHEBI:18420"/>
    </cofactor>
</comment>
<dbReference type="SUPFAM" id="SSF81653">
    <property type="entry name" value="Calcium ATPase, transduction domain A"/>
    <property type="match status" value="1"/>
</dbReference>
<evidence type="ECO:0000256" key="10">
    <source>
        <dbReference type="ARBA" id="ARBA00022741"/>
    </source>
</evidence>
<feature type="binding site" evidence="21">
    <location>
        <position position="717"/>
    </location>
    <ligand>
        <name>Mg(2+)</name>
        <dbReference type="ChEBI" id="CHEBI:18420"/>
    </ligand>
</feature>
<dbReference type="NCBIfam" id="TIGR01652">
    <property type="entry name" value="ATPase-Plipid"/>
    <property type="match status" value="1"/>
</dbReference>
<dbReference type="CDD" id="cd02073">
    <property type="entry name" value="P-type_ATPase_APLT_Dnf-like"/>
    <property type="match status" value="1"/>
</dbReference>
<feature type="transmembrane region" description="Helical" evidence="22">
    <location>
        <begin position="779"/>
        <end position="799"/>
    </location>
</feature>
<evidence type="ECO:0000313" key="25">
    <source>
        <dbReference type="Ensembl" id="ENSDCDP00010009484.1"/>
    </source>
</evidence>
<dbReference type="GeneTree" id="ENSGT00940000157332"/>
<dbReference type="SFLD" id="SFLDF00027">
    <property type="entry name" value="p-type_atpase"/>
    <property type="match status" value="1"/>
</dbReference>
<keyword evidence="15" id="KW-0333">Golgi apparatus</keyword>
<reference evidence="25 26" key="1">
    <citation type="submission" date="2020-06" db="EMBL/GenBank/DDBJ databases">
        <authorList>
            <consortium name="Wellcome Sanger Institute Data Sharing"/>
        </authorList>
    </citation>
    <scope>NUCLEOTIDE SEQUENCE [LARGE SCALE GENOMIC DNA]</scope>
</reference>
<evidence type="ECO:0000256" key="3">
    <source>
        <dbReference type="ARBA" id="ARBA00004236"/>
    </source>
</evidence>
<dbReference type="InterPro" id="IPR023214">
    <property type="entry name" value="HAD_sf"/>
</dbReference>
<feature type="transmembrane region" description="Helical" evidence="22">
    <location>
        <begin position="805"/>
        <end position="823"/>
    </location>
</feature>
<feature type="active site" description="4-aspartylphosphate intermediate" evidence="19">
    <location>
        <position position="335"/>
    </location>
</feature>
<feature type="binding site" evidence="20">
    <location>
        <position position="716"/>
    </location>
    <ligand>
        <name>ATP</name>
        <dbReference type="ChEBI" id="CHEBI:30616"/>
    </ligand>
</feature>
<feature type="binding site" evidence="20">
    <location>
        <position position="687"/>
    </location>
    <ligand>
        <name>ATP</name>
        <dbReference type="ChEBI" id="CHEBI:30616"/>
    </ligand>
</feature>
<evidence type="ECO:0000313" key="26">
    <source>
        <dbReference type="Proteomes" id="UP000694580"/>
    </source>
</evidence>
<feature type="binding site" evidence="20">
    <location>
        <position position="597"/>
    </location>
    <ligand>
        <name>ATP</name>
        <dbReference type="ChEBI" id="CHEBI:30616"/>
    </ligand>
</feature>
<evidence type="ECO:0000256" key="8">
    <source>
        <dbReference type="ARBA" id="ARBA00022692"/>
    </source>
</evidence>
<feature type="binding site" evidence="20">
    <location>
        <position position="517"/>
    </location>
    <ligand>
        <name>ATP</name>
        <dbReference type="ChEBI" id="CHEBI:30616"/>
    </ligand>
</feature>
<evidence type="ECO:0000256" key="20">
    <source>
        <dbReference type="PIRSR" id="PIRSR606539-2"/>
    </source>
</evidence>
<dbReference type="InterPro" id="IPR044492">
    <property type="entry name" value="P_typ_ATPase_HD_dom"/>
</dbReference>
<dbReference type="InterPro" id="IPR001757">
    <property type="entry name" value="P_typ_ATPase"/>
</dbReference>
<dbReference type="SUPFAM" id="SSF81665">
    <property type="entry name" value="Calcium ATPase, transmembrane domain M"/>
    <property type="match status" value="1"/>
</dbReference>
<evidence type="ECO:0000256" key="15">
    <source>
        <dbReference type="ARBA" id="ARBA00023034"/>
    </source>
</evidence>
<dbReference type="Pfam" id="PF16209">
    <property type="entry name" value="PhoLip_ATPase_N"/>
    <property type="match status" value="1"/>
</dbReference>
<dbReference type="EC" id="7.6.2.1" evidence="22"/>
<reference evidence="25" key="2">
    <citation type="submission" date="2025-08" db="UniProtKB">
        <authorList>
            <consortium name="Ensembl"/>
        </authorList>
    </citation>
    <scope>IDENTIFICATION</scope>
</reference>
<comment type="catalytic activity">
    <reaction evidence="18">
        <text>a 1,2-diacyl-sn-glycero-3-phospho-L-serine(out) + ATP + H2O = a 1,2-diacyl-sn-glycero-3-phospho-L-serine(in) + ADP + phosphate + H(+)</text>
        <dbReference type="Rhea" id="RHEA:38567"/>
        <dbReference type="ChEBI" id="CHEBI:15377"/>
        <dbReference type="ChEBI" id="CHEBI:15378"/>
        <dbReference type="ChEBI" id="CHEBI:30616"/>
        <dbReference type="ChEBI" id="CHEBI:43474"/>
        <dbReference type="ChEBI" id="CHEBI:57262"/>
        <dbReference type="ChEBI" id="CHEBI:456216"/>
    </reaction>
    <physiologicalReaction direction="left-to-right" evidence="18">
        <dbReference type="Rhea" id="RHEA:38568"/>
    </physiologicalReaction>
</comment>
<feature type="binding site" evidence="21">
    <location>
        <position position="335"/>
    </location>
    <ligand>
        <name>Mg(2+)</name>
        <dbReference type="ChEBI" id="CHEBI:18420"/>
    </ligand>
</feature>
<dbReference type="InterPro" id="IPR032631">
    <property type="entry name" value="P-type_ATPase_N"/>
</dbReference>
<feature type="binding site" evidence="20">
    <location>
        <position position="337"/>
    </location>
    <ligand>
        <name>ATP</name>
        <dbReference type="ChEBI" id="CHEBI:30616"/>
    </ligand>
</feature>
<protein>
    <recommendedName>
        <fullName evidence="22">Phospholipid-transporting ATPase</fullName>
        <ecNumber evidence="22">7.6.2.1</ecNumber>
    </recommendedName>
</protein>
<dbReference type="PROSITE" id="PS00154">
    <property type="entry name" value="ATPASE_E1_E2"/>
    <property type="match status" value="1"/>
</dbReference>
<dbReference type="GO" id="GO:0005886">
    <property type="term" value="C:plasma membrane"/>
    <property type="evidence" value="ECO:0007669"/>
    <property type="project" value="UniProtKB-SubCell"/>
</dbReference>
<keyword evidence="13 22" id="KW-1278">Translocase</keyword>
<keyword evidence="7" id="KW-0597">Phosphoprotein</keyword>
<feature type="transmembrane region" description="Helical" evidence="22">
    <location>
        <begin position="223"/>
        <end position="246"/>
    </location>
</feature>
<dbReference type="InterPro" id="IPR032630">
    <property type="entry name" value="P_typ_ATPase_c"/>
</dbReference>
<organism evidence="25 26">
    <name type="scientific">Denticeps clupeoides</name>
    <name type="common">denticle herring</name>
    <dbReference type="NCBI Taxonomy" id="299321"/>
    <lineage>
        <taxon>Eukaryota</taxon>
        <taxon>Metazoa</taxon>
        <taxon>Chordata</taxon>
        <taxon>Craniata</taxon>
        <taxon>Vertebrata</taxon>
        <taxon>Euteleostomi</taxon>
        <taxon>Actinopterygii</taxon>
        <taxon>Neopterygii</taxon>
        <taxon>Teleostei</taxon>
        <taxon>Clupei</taxon>
        <taxon>Clupeiformes</taxon>
        <taxon>Denticipitoidei</taxon>
        <taxon>Denticipitidae</taxon>
        <taxon>Denticeps</taxon>
    </lineage>
</organism>
<feature type="binding site" evidence="20">
    <location>
        <position position="461"/>
    </location>
    <ligand>
        <name>ATP</name>
        <dbReference type="ChEBI" id="CHEBI:30616"/>
    </ligand>
</feature>
<dbReference type="SFLD" id="SFLDG00002">
    <property type="entry name" value="C1.7:_P-type_atpase_like"/>
    <property type="match status" value="1"/>
</dbReference>
<gene>
    <name evidence="25" type="primary">ATP8A2</name>
</gene>
<keyword evidence="6" id="KW-1003">Cell membrane</keyword>
<feature type="binding site" evidence="21">
    <location>
        <position position="713"/>
    </location>
    <ligand>
        <name>Mg(2+)</name>
        <dbReference type="ChEBI" id="CHEBI:18420"/>
    </ligand>
</feature>
<dbReference type="InterPro" id="IPR036412">
    <property type="entry name" value="HAD-like_sf"/>
</dbReference>
<keyword evidence="12 21" id="KW-0460">Magnesium</keyword>
<evidence type="ECO:0000256" key="22">
    <source>
        <dbReference type="RuleBase" id="RU362033"/>
    </source>
</evidence>
<evidence type="ECO:0000256" key="14">
    <source>
        <dbReference type="ARBA" id="ARBA00022989"/>
    </source>
</evidence>
<feature type="binding site" evidence="20">
    <location>
        <position position="693"/>
    </location>
    <ligand>
        <name>ATP</name>
        <dbReference type="ChEBI" id="CHEBI:30616"/>
    </ligand>
</feature>
<feature type="transmembrane region" description="Helical" evidence="22">
    <location>
        <begin position="266"/>
        <end position="289"/>
    </location>
</feature>
<evidence type="ECO:0000256" key="12">
    <source>
        <dbReference type="ARBA" id="ARBA00022842"/>
    </source>
</evidence>
<evidence type="ECO:0000256" key="18">
    <source>
        <dbReference type="ARBA" id="ARBA00051303"/>
    </source>
</evidence>
<name>A0AAY4AKU3_9TELE</name>
<comment type="similarity">
    <text evidence="5 22">Belongs to the cation transport ATPase (P-type) (TC 3.A.3) family. Type IV subfamily.</text>
</comment>
<dbReference type="PRINTS" id="PR00119">
    <property type="entry name" value="CATATPASE"/>
</dbReference>
<dbReference type="Pfam" id="PF13246">
    <property type="entry name" value="Cation_ATPase"/>
    <property type="match status" value="1"/>
</dbReference>
<dbReference type="GO" id="GO:0005802">
    <property type="term" value="C:trans-Golgi network"/>
    <property type="evidence" value="ECO:0007669"/>
    <property type="project" value="TreeGrafter"/>
</dbReference>
<feature type="binding site" evidence="20">
    <location>
        <position position="599"/>
    </location>
    <ligand>
        <name>ATP</name>
        <dbReference type="ChEBI" id="CHEBI:30616"/>
    </ligand>
</feature>
<evidence type="ECO:0000256" key="6">
    <source>
        <dbReference type="ARBA" id="ARBA00022475"/>
    </source>
</evidence>
<evidence type="ECO:0000259" key="23">
    <source>
        <dbReference type="Pfam" id="PF16209"/>
    </source>
</evidence>
<dbReference type="PANTHER" id="PTHR24092:SF98">
    <property type="entry name" value="PHOSPHOLIPID-TRANSPORTING ATPASE IB"/>
    <property type="match status" value="1"/>
</dbReference>
<dbReference type="GO" id="GO:0045332">
    <property type="term" value="P:phospholipid translocation"/>
    <property type="evidence" value="ECO:0007669"/>
    <property type="project" value="TreeGrafter"/>
</dbReference>
<keyword evidence="8 22" id="KW-0812">Transmembrane</keyword>
<dbReference type="PANTHER" id="PTHR24092">
    <property type="entry name" value="PROBABLE PHOSPHOLIPID-TRANSPORTING ATPASE"/>
    <property type="match status" value="1"/>
</dbReference>
<feature type="binding site" evidence="20">
    <location>
        <position position="336"/>
    </location>
    <ligand>
        <name>ATP</name>
        <dbReference type="ChEBI" id="CHEBI:30616"/>
    </ligand>
</feature>
<dbReference type="FunFam" id="2.70.150.10:FF:000021">
    <property type="entry name" value="Phospholipid-transporting ATPase"/>
    <property type="match status" value="1"/>
</dbReference>
<reference evidence="25" key="3">
    <citation type="submission" date="2025-09" db="UniProtKB">
        <authorList>
            <consortium name="Ensembl"/>
        </authorList>
    </citation>
    <scope>IDENTIFICATION</scope>
</reference>
<dbReference type="SUPFAM" id="SSF81660">
    <property type="entry name" value="Metal cation-transporting ATPase, ATP-binding domain N"/>
    <property type="match status" value="1"/>
</dbReference>
<feature type="binding site" evidence="20">
    <location>
        <position position="484"/>
    </location>
    <ligand>
        <name>ATP</name>
        <dbReference type="ChEBI" id="CHEBI:30616"/>
    </ligand>
</feature>
<dbReference type="InterPro" id="IPR008250">
    <property type="entry name" value="ATPase_P-typ_transduc_dom_A_sf"/>
</dbReference>
<keyword evidence="16 22" id="KW-0472">Membrane</keyword>
<accession>A0AAY4AKU3</accession>
<keyword evidence="11 20" id="KW-0067">ATP-binding</keyword>
<comment type="subcellular location">
    <subcellularLocation>
        <location evidence="3">Cell membrane</location>
    </subcellularLocation>
    <subcellularLocation>
        <location evidence="4">Golgi apparatus</location>
    </subcellularLocation>
    <subcellularLocation>
        <location evidence="2 22">Membrane</location>
        <topology evidence="2 22">Multi-pass membrane protein</topology>
    </subcellularLocation>
</comment>
<dbReference type="FunFam" id="3.40.50.1000:FF:000010">
    <property type="entry name" value="Phospholipid-transporting ATPase"/>
    <property type="match status" value="1"/>
</dbReference>
<dbReference type="Ensembl" id="ENSDCDT00010009969.1">
    <property type="protein sequence ID" value="ENSDCDP00010009484.1"/>
    <property type="gene ID" value="ENSDCDG00010003825.1"/>
</dbReference>
<dbReference type="Gene3D" id="3.40.1110.10">
    <property type="entry name" value="Calcium-transporting ATPase, cytoplasmic domain N"/>
    <property type="match status" value="1"/>
</dbReference>
<dbReference type="GO" id="GO:0140326">
    <property type="term" value="F:ATPase-coupled intramembrane lipid transporter activity"/>
    <property type="evidence" value="ECO:0007669"/>
    <property type="project" value="UniProtKB-EC"/>
</dbReference>
<evidence type="ECO:0000256" key="4">
    <source>
        <dbReference type="ARBA" id="ARBA00004555"/>
    </source>
</evidence>
<evidence type="ECO:0000256" key="16">
    <source>
        <dbReference type="ARBA" id="ARBA00023136"/>
    </source>
</evidence>
<comment type="catalytic activity">
    <reaction evidence="17 22">
        <text>ATP + H2O + phospholipidSide 1 = ADP + phosphate + phospholipidSide 2.</text>
        <dbReference type="EC" id="7.6.2.1"/>
    </reaction>
</comment>
<dbReference type="Gene3D" id="3.40.50.1000">
    <property type="entry name" value="HAD superfamily/HAD-like"/>
    <property type="match status" value="1"/>
</dbReference>
<dbReference type="InterPro" id="IPR018303">
    <property type="entry name" value="ATPase_P-typ_P_site"/>
</dbReference>